<dbReference type="Proteomes" id="UP001595851">
    <property type="component" value="Unassembled WGS sequence"/>
</dbReference>
<organism evidence="1 2">
    <name type="scientific">Nonomuraea purpurea</name>
    <dbReference type="NCBI Taxonomy" id="1849276"/>
    <lineage>
        <taxon>Bacteria</taxon>
        <taxon>Bacillati</taxon>
        <taxon>Actinomycetota</taxon>
        <taxon>Actinomycetes</taxon>
        <taxon>Streptosporangiales</taxon>
        <taxon>Streptosporangiaceae</taxon>
        <taxon>Nonomuraea</taxon>
    </lineage>
</organism>
<gene>
    <name evidence="1" type="ORF">ACFOY2_21895</name>
</gene>
<keyword evidence="2" id="KW-1185">Reference proteome</keyword>
<protein>
    <submittedName>
        <fullName evidence="1">DUF4276 family protein</fullName>
    </submittedName>
</protein>
<dbReference type="EMBL" id="JBHSBI010000010">
    <property type="protein sequence ID" value="MFC4009898.1"/>
    <property type="molecule type" value="Genomic_DNA"/>
</dbReference>
<evidence type="ECO:0000313" key="1">
    <source>
        <dbReference type="EMBL" id="MFC4009898.1"/>
    </source>
</evidence>
<dbReference type="Pfam" id="PF14103">
    <property type="entry name" value="DUF4276"/>
    <property type="match status" value="1"/>
</dbReference>
<dbReference type="RefSeq" id="WP_379529913.1">
    <property type="nucleotide sequence ID" value="NZ_JBHSBI010000010.1"/>
</dbReference>
<dbReference type="InterPro" id="IPR025455">
    <property type="entry name" value="DUF4276"/>
</dbReference>
<evidence type="ECO:0000313" key="2">
    <source>
        <dbReference type="Proteomes" id="UP001595851"/>
    </source>
</evidence>
<comment type="caution">
    <text evidence="1">The sequence shown here is derived from an EMBL/GenBank/DDBJ whole genome shotgun (WGS) entry which is preliminary data.</text>
</comment>
<sequence>MKPLRIASVVEGFGEVAAVPELLRRLAAEIAPDVWTDFPQGRRKGRDQLIVPGGIESVVDEVVRKTRDVAGVLVLIDADDACPAALGPELLDRARGARPDVPLAVVLANREFEAWFLASAVSLRGHQGLPIDLQLPSDPERPRDCKGWLTKHRVDGTPYNPVRHQTGLTARFDLAMARKNSPSFDKFWRDVEYLITGKR</sequence>
<reference evidence="2" key="1">
    <citation type="journal article" date="2019" name="Int. J. Syst. Evol. Microbiol.">
        <title>The Global Catalogue of Microorganisms (GCM) 10K type strain sequencing project: providing services to taxonomists for standard genome sequencing and annotation.</title>
        <authorList>
            <consortium name="The Broad Institute Genomics Platform"/>
            <consortium name="The Broad Institute Genome Sequencing Center for Infectious Disease"/>
            <person name="Wu L."/>
            <person name="Ma J."/>
        </authorList>
    </citation>
    <scope>NUCLEOTIDE SEQUENCE [LARGE SCALE GENOMIC DNA]</scope>
    <source>
        <strain evidence="2">TBRC 1276</strain>
    </source>
</reference>
<accession>A0ABV8G801</accession>
<proteinExistence type="predicted"/>
<name>A0ABV8G801_9ACTN</name>